<feature type="domain" description="Thioesterase" evidence="2">
    <location>
        <begin position="17"/>
        <end position="225"/>
    </location>
</feature>
<name>A0A6G3R1F3_9ACTN</name>
<dbReference type="EMBL" id="JAAGMD010000725">
    <property type="protein sequence ID" value="NEA89425.1"/>
    <property type="molecule type" value="Genomic_DNA"/>
</dbReference>
<dbReference type="PANTHER" id="PTHR11487:SF0">
    <property type="entry name" value="S-ACYL FATTY ACID SYNTHASE THIOESTERASE, MEDIUM CHAIN"/>
    <property type="match status" value="1"/>
</dbReference>
<evidence type="ECO:0000313" key="3">
    <source>
        <dbReference type="EMBL" id="NEA89425.1"/>
    </source>
</evidence>
<protein>
    <submittedName>
        <fullName evidence="3">Thioesterase</fullName>
    </submittedName>
</protein>
<dbReference type="InterPro" id="IPR012223">
    <property type="entry name" value="TEII"/>
</dbReference>
<sequence>MGSWLLRRPPEDARTLLFAFPYAGGGAGTYRAWPATIGDAAVCPVQPPGRENRLYEPAHRSHQAFAADLAEFLKDHVDRPYAFFGHCGGVPFALSTLVALAERGVMLPQQLFASSWGAPHRSLYGPLNFVDLATTDLASEVADMYEKAGISVRDDFVEIAADVLRADLEAHRPWLYDAATRVPCPVTVISWSEDDVVQPDLVHPHWQECADAEHVRIPGEHFAFLDCPDPLRDTILAGLEAPAAR</sequence>
<dbReference type="AlphaFoldDB" id="A0A6G3R1F3"/>
<gene>
    <name evidence="3" type="ORF">G3I53_26110</name>
</gene>
<dbReference type="InterPro" id="IPR001031">
    <property type="entry name" value="Thioesterase"/>
</dbReference>
<proteinExistence type="inferred from homology"/>
<accession>A0A6G3R1F3</accession>
<dbReference type="PANTHER" id="PTHR11487">
    <property type="entry name" value="THIOESTERASE"/>
    <property type="match status" value="1"/>
</dbReference>
<dbReference type="Pfam" id="PF00975">
    <property type="entry name" value="Thioesterase"/>
    <property type="match status" value="1"/>
</dbReference>
<organism evidence="3">
    <name type="scientific">Streptomyces sp. SID14436</name>
    <dbReference type="NCBI Taxonomy" id="2706070"/>
    <lineage>
        <taxon>Bacteria</taxon>
        <taxon>Bacillati</taxon>
        <taxon>Actinomycetota</taxon>
        <taxon>Actinomycetes</taxon>
        <taxon>Kitasatosporales</taxon>
        <taxon>Streptomycetaceae</taxon>
        <taxon>Streptomyces</taxon>
    </lineage>
</organism>
<reference evidence="3" key="1">
    <citation type="submission" date="2020-01" db="EMBL/GenBank/DDBJ databases">
        <title>Insect and environment-associated Actinomycetes.</title>
        <authorList>
            <person name="Currrie C."/>
            <person name="Chevrette M."/>
            <person name="Carlson C."/>
            <person name="Stubbendieck R."/>
            <person name="Wendt-Pienkowski E."/>
        </authorList>
    </citation>
    <scope>NUCLEOTIDE SEQUENCE</scope>
    <source>
        <strain evidence="3">SID14436</strain>
    </source>
</reference>
<dbReference type="SUPFAM" id="SSF53474">
    <property type="entry name" value="alpha/beta-Hydrolases"/>
    <property type="match status" value="1"/>
</dbReference>
<evidence type="ECO:0000259" key="2">
    <source>
        <dbReference type="Pfam" id="PF00975"/>
    </source>
</evidence>
<comment type="similarity">
    <text evidence="1">Belongs to the thioesterase family.</text>
</comment>
<dbReference type="GO" id="GO:0008610">
    <property type="term" value="P:lipid biosynthetic process"/>
    <property type="evidence" value="ECO:0007669"/>
    <property type="project" value="TreeGrafter"/>
</dbReference>
<evidence type="ECO:0000256" key="1">
    <source>
        <dbReference type="ARBA" id="ARBA00007169"/>
    </source>
</evidence>
<dbReference type="Gene3D" id="3.40.50.1820">
    <property type="entry name" value="alpha/beta hydrolase"/>
    <property type="match status" value="1"/>
</dbReference>
<dbReference type="InterPro" id="IPR029058">
    <property type="entry name" value="AB_hydrolase_fold"/>
</dbReference>
<comment type="caution">
    <text evidence="3">The sequence shown here is derived from an EMBL/GenBank/DDBJ whole genome shotgun (WGS) entry which is preliminary data.</text>
</comment>
<dbReference type="RefSeq" id="WP_164336751.1">
    <property type="nucleotide sequence ID" value="NZ_JAAGMD010000725.1"/>
</dbReference>